<gene>
    <name evidence="2" type="ORF">BSTOLATCC_MIC8561</name>
</gene>
<dbReference type="Gene3D" id="1.25.40.990">
    <property type="match status" value="1"/>
</dbReference>
<dbReference type="Pfam" id="PF03399">
    <property type="entry name" value="SAC3_GANP"/>
    <property type="match status" value="1"/>
</dbReference>
<dbReference type="InterPro" id="IPR005062">
    <property type="entry name" value="SAC3/GANP/THP3_conserved"/>
</dbReference>
<sequence>MENILKNDQETLMCSDEEARQRIQANVIHLFELAPGTDISRGKVKAHRPWLVKKYVRNCENDSIRDPETLDKTLDYLFNNILFLETNGNPMNYSLPRGKIVHTYEEIYDFLSDRLRAIAKDYKILGENTSDLYIKNHERMAKFYIMSSSRACYYEGFDIFLNDERCRDILSSLIEGYKERRKLNIHSENEAEFVAYKILIDMDKPIEVVTILKEISRDLLNREILQLAVNIFFAYWEDNYSAFFRLVKNSSYWISCACYKFFESVRVSAMEIMKIAFREIYLDEFIDALWFSSTEEACEFLNIKGIRIKWNENKAEVCMKGIGILQNSYKPKIAISNIENKRFIENCSL</sequence>
<dbReference type="Proteomes" id="UP001162131">
    <property type="component" value="Unassembled WGS sequence"/>
</dbReference>
<dbReference type="PANTHER" id="PTHR12436:SF3">
    <property type="entry name" value="GERMINAL-CENTER ASSOCIATED NUCLEAR PROTEIN"/>
    <property type="match status" value="1"/>
</dbReference>
<dbReference type="AlphaFoldDB" id="A0AAU9IMA1"/>
<proteinExistence type="predicted"/>
<dbReference type="InterPro" id="IPR045107">
    <property type="entry name" value="SAC3/GANP/THP3"/>
</dbReference>
<dbReference type="GO" id="GO:0070390">
    <property type="term" value="C:transcription export complex 2"/>
    <property type="evidence" value="ECO:0007669"/>
    <property type="project" value="TreeGrafter"/>
</dbReference>
<dbReference type="PANTHER" id="PTHR12436">
    <property type="entry name" value="80 KDA MCM3-ASSOCIATED PROTEIN"/>
    <property type="match status" value="1"/>
</dbReference>
<reference evidence="2" key="1">
    <citation type="submission" date="2021-09" db="EMBL/GenBank/DDBJ databases">
        <authorList>
            <consortium name="AG Swart"/>
            <person name="Singh M."/>
            <person name="Singh A."/>
            <person name="Seah K."/>
            <person name="Emmerich C."/>
        </authorList>
    </citation>
    <scope>NUCLEOTIDE SEQUENCE</scope>
    <source>
        <strain evidence="2">ATCC30299</strain>
    </source>
</reference>
<protein>
    <recommendedName>
        <fullName evidence="1">SAC3/GANP/THP3 conserved domain-containing protein</fullName>
    </recommendedName>
</protein>
<evidence type="ECO:0000313" key="3">
    <source>
        <dbReference type="Proteomes" id="UP001162131"/>
    </source>
</evidence>
<evidence type="ECO:0000259" key="1">
    <source>
        <dbReference type="Pfam" id="PF03399"/>
    </source>
</evidence>
<comment type="caution">
    <text evidence="2">The sequence shown here is derived from an EMBL/GenBank/DDBJ whole genome shotgun (WGS) entry which is preliminary data.</text>
</comment>
<organism evidence="2 3">
    <name type="scientific">Blepharisma stoltei</name>
    <dbReference type="NCBI Taxonomy" id="1481888"/>
    <lineage>
        <taxon>Eukaryota</taxon>
        <taxon>Sar</taxon>
        <taxon>Alveolata</taxon>
        <taxon>Ciliophora</taxon>
        <taxon>Postciliodesmatophora</taxon>
        <taxon>Heterotrichea</taxon>
        <taxon>Heterotrichida</taxon>
        <taxon>Blepharismidae</taxon>
        <taxon>Blepharisma</taxon>
    </lineage>
</organism>
<dbReference type="GO" id="GO:0006406">
    <property type="term" value="P:mRNA export from nucleus"/>
    <property type="evidence" value="ECO:0007669"/>
    <property type="project" value="TreeGrafter"/>
</dbReference>
<accession>A0AAU9IMA1</accession>
<dbReference type="EMBL" id="CAJZBQ010000010">
    <property type="protein sequence ID" value="CAG9313288.1"/>
    <property type="molecule type" value="Genomic_DNA"/>
</dbReference>
<evidence type="ECO:0000313" key="2">
    <source>
        <dbReference type="EMBL" id="CAG9313288.1"/>
    </source>
</evidence>
<name>A0AAU9IMA1_9CILI</name>
<feature type="domain" description="SAC3/GANP/THP3 conserved" evidence="1">
    <location>
        <begin position="13"/>
        <end position="308"/>
    </location>
</feature>
<keyword evidence="3" id="KW-1185">Reference proteome</keyword>
<dbReference type="GO" id="GO:0005737">
    <property type="term" value="C:cytoplasm"/>
    <property type="evidence" value="ECO:0007669"/>
    <property type="project" value="TreeGrafter"/>
</dbReference>